<sequence>MRSQGQPTPAVHIELSPQHNLPPINNQKYFLAVGWAKKSLEGFWMLLKRKKESNLGHHSKKVTIKERIHPRYLELEPLCCLSSCLVRTGCCAAVTFNLFFVAITAFVIGLKIYDGGRIDVWDELDTNFNAIVTHQTSLYLLGLFDLLTLFMSLCLLYGIFSFERAFLKIHWRFDFFALGFNVVAFFLFVFALNSEGPETWTWKNVLLAVAFASQIPLQLWAISVVKACYDFYVLLYVFVTFFFDFNKTQTPMRRCWLNPGSETFSHNYLHSQMSAQQLKLYYFTGVRGRAEYIRQILKLANVPYEEVSITFDTWSKYKGEMPLGQVPVLEVDGVKLGQSLAIARYLGERYGLSPKEPLARALLEMIADHISDAQNSGAFKDWPLICLELQPCEDKAAFFREKIRPLLDACANLVENYLVESENGTLLGKDKITWADIYAAEFFSKCVDFGEKDCLEAFPHIKALIDRIHNEPVIKKHIAARGETKF</sequence>
<keyword evidence="1" id="KW-1133">Transmembrane helix</keyword>
<feature type="domain" description="GST C-terminal" evidence="3">
    <location>
        <begin position="356"/>
        <end position="486"/>
    </location>
</feature>
<dbReference type="InterPro" id="IPR010987">
    <property type="entry name" value="Glutathione-S-Trfase_C-like"/>
</dbReference>
<dbReference type="SUPFAM" id="SSF47616">
    <property type="entry name" value="GST C-terminal domain-like"/>
    <property type="match status" value="1"/>
</dbReference>
<dbReference type="PANTHER" id="PTHR11571:SF261">
    <property type="entry name" value="GLUTATHIONE S-TRANSFERASE GST-36-RELATED"/>
    <property type="match status" value="1"/>
</dbReference>
<dbReference type="SFLD" id="SFLDG00363">
    <property type="entry name" value="AMPS_(cytGST):_Alpha-__Mu-__Pi"/>
    <property type="match status" value="1"/>
</dbReference>
<dbReference type="GO" id="GO:0004364">
    <property type="term" value="F:glutathione transferase activity"/>
    <property type="evidence" value="ECO:0007669"/>
    <property type="project" value="TreeGrafter"/>
</dbReference>
<dbReference type="Pfam" id="PF02798">
    <property type="entry name" value="GST_N"/>
    <property type="match status" value="1"/>
</dbReference>
<evidence type="ECO:0000259" key="2">
    <source>
        <dbReference type="PROSITE" id="PS50404"/>
    </source>
</evidence>
<reference evidence="5" key="1">
    <citation type="submission" date="2022-11" db="UniProtKB">
        <authorList>
            <consortium name="WormBaseParasite"/>
        </authorList>
    </citation>
    <scope>IDENTIFICATION</scope>
</reference>
<feature type="transmembrane region" description="Helical" evidence="1">
    <location>
        <begin position="138"/>
        <end position="160"/>
    </location>
</feature>
<dbReference type="InterPro" id="IPR050213">
    <property type="entry name" value="GST_superfamily"/>
</dbReference>
<dbReference type="CDD" id="cd03039">
    <property type="entry name" value="GST_N_Sigma_like"/>
    <property type="match status" value="1"/>
</dbReference>
<accession>A0A914H310</accession>
<keyword evidence="1" id="KW-0472">Membrane</keyword>
<evidence type="ECO:0000259" key="3">
    <source>
        <dbReference type="PROSITE" id="PS50405"/>
    </source>
</evidence>
<dbReference type="SFLD" id="SFLDG01205">
    <property type="entry name" value="AMPS.1"/>
    <property type="match status" value="1"/>
</dbReference>
<dbReference type="PROSITE" id="PS50404">
    <property type="entry name" value="GST_NTER"/>
    <property type="match status" value="1"/>
</dbReference>
<protein>
    <submittedName>
        <fullName evidence="5">Glutathione transferase</fullName>
    </submittedName>
</protein>
<dbReference type="AlphaFoldDB" id="A0A914H310"/>
<dbReference type="InterPro" id="IPR036282">
    <property type="entry name" value="Glutathione-S-Trfase_C_sf"/>
</dbReference>
<dbReference type="InterPro" id="IPR036249">
    <property type="entry name" value="Thioredoxin-like_sf"/>
</dbReference>
<dbReference type="InterPro" id="IPR004045">
    <property type="entry name" value="Glutathione_S-Trfase_N"/>
</dbReference>
<keyword evidence="4" id="KW-1185">Reference proteome</keyword>
<dbReference type="Gene3D" id="3.40.30.10">
    <property type="entry name" value="Glutaredoxin"/>
    <property type="match status" value="1"/>
</dbReference>
<name>A0A914H310_GLORO</name>
<dbReference type="InterPro" id="IPR004046">
    <property type="entry name" value="GST_C"/>
</dbReference>
<dbReference type="WBParaSite" id="Gr19_v10_g13184.t3">
    <property type="protein sequence ID" value="Gr19_v10_g13184.t3"/>
    <property type="gene ID" value="Gr19_v10_g13184"/>
</dbReference>
<evidence type="ECO:0000313" key="5">
    <source>
        <dbReference type="WBParaSite" id="Gr19_v10_g13184.t3"/>
    </source>
</evidence>
<feature type="domain" description="GST N-terminal" evidence="2">
    <location>
        <begin position="276"/>
        <end position="354"/>
    </location>
</feature>
<dbReference type="GO" id="GO:0006749">
    <property type="term" value="P:glutathione metabolic process"/>
    <property type="evidence" value="ECO:0007669"/>
    <property type="project" value="TreeGrafter"/>
</dbReference>
<dbReference type="Gene3D" id="1.20.1050.10">
    <property type="match status" value="1"/>
</dbReference>
<dbReference type="InterPro" id="IPR040079">
    <property type="entry name" value="Glutathione_S-Trfase"/>
</dbReference>
<dbReference type="Pfam" id="PF14497">
    <property type="entry name" value="GST_C_3"/>
    <property type="match status" value="1"/>
</dbReference>
<proteinExistence type="predicted"/>
<dbReference type="SUPFAM" id="SSF52833">
    <property type="entry name" value="Thioredoxin-like"/>
    <property type="match status" value="1"/>
</dbReference>
<feature type="transmembrane region" description="Helical" evidence="1">
    <location>
        <begin position="91"/>
        <end position="113"/>
    </location>
</feature>
<dbReference type="Proteomes" id="UP000887572">
    <property type="component" value="Unplaced"/>
</dbReference>
<feature type="transmembrane region" description="Helical" evidence="1">
    <location>
        <begin position="172"/>
        <end position="192"/>
    </location>
</feature>
<dbReference type="PROSITE" id="PS50405">
    <property type="entry name" value="GST_CTER"/>
    <property type="match status" value="1"/>
</dbReference>
<dbReference type="PANTHER" id="PTHR11571">
    <property type="entry name" value="GLUTATHIONE S-TRANSFERASE"/>
    <property type="match status" value="1"/>
</dbReference>
<keyword evidence="1" id="KW-0812">Transmembrane</keyword>
<dbReference type="SFLD" id="SFLDS00019">
    <property type="entry name" value="Glutathione_Transferase_(cytos"/>
    <property type="match status" value="1"/>
</dbReference>
<evidence type="ECO:0000313" key="4">
    <source>
        <dbReference type="Proteomes" id="UP000887572"/>
    </source>
</evidence>
<evidence type="ECO:0000256" key="1">
    <source>
        <dbReference type="SAM" id="Phobius"/>
    </source>
</evidence>
<organism evidence="4 5">
    <name type="scientific">Globodera rostochiensis</name>
    <name type="common">Golden nematode worm</name>
    <name type="synonym">Heterodera rostochiensis</name>
    <dbReference type="NCBI Taxonomy" id="31243"/>
    <lineage>
        <taxon>Eukaryota</taxon>
        <taxon>Metazoa</taxon>
        <taxon>Ecdysozoa</taxon>
        <taxon>Nematoda</taxon>
        <taxon>Chromadorea</taxon>
        <taxon>Rhabditida</taxon>
        <taxon>Tylenchina</taxon>
        <taxon>Tylenchomorpha</taxon>
        <taxon>Tylenchoidea</taxon>
        <taxon>Heteroderidae</taxon>
        <taxon>Heteroderinae</taxon>
        <taxon>Globodera</taxon>
    </lineage>
</organism>
<feature type="transmembrane region" description="Helical" evidence="1">
    <location>
        <begin position="229"/>
        <end position="245"/>
    </location>
</feature>